<sequence>MSLRTAYAATLQFLRAHKKLSQQKIAKQINQSQISRLEAAERSVSLEVSEQLAESFQLDPLSLLTVVYAAHRGQSPREILRRLHDDLDSSNLLDVSLTNKLDKTAHPVTAKATKLKSDIFELMDEGHSQAEVARRLGVSRQTVSKHVREREND</sequence>
<protein>
    <submittedName>
        <fullName evidence="2">Helix-turn-helix</fullName>
    </submittedName>
</protein>
<dbReference type="Gene3D" id="1.10.10.10">
    <property type="entry name" value="Winged helix-like DNA-binding domain superfamily/Winged helix DNA-binding domain"/>
    <property type="match status" value="1"/>
</dbReference>
<evidence type="ECO:0000313" key="2">
    <source>
        <dbReference type="EMBL" id="SDO46355.1"/>
    </source>
</evidence>
<dbReference type="EMBL" id="LT629705">
    <property type="protein sequence ID" value="SDO46355.1"/>
    <property type="molecule type" value="Genomic_DNA"/>
</dbReference>
<dbReference type="RefSeq" id="WP_090181933.1">
    <property type="nucleotide sequence ID" value="NZ_LT629705.1"/>
</dbReference>
<dbReference type="Pfam" id="PF13936">
    <property type="entry name" value="HTH_38"/>
    <property type="match status" value="1"/>
</dbReference>
<dbReference type="SUPFAM" id="SSF46689">
    <property type="entry name" value="Homeodomain-like"/>
    <property type="match status" value="1"/>
</dbReference>
<gene>
    <name evidence="2" type="ORF">SAMN04489798_3015</name>
</gene>
<name>A0A1H0JRC6_9PSED</name>
<proteinExistence type="predicted"/>
<evidence type="ECO:0000259" key="1">
    <source>
        <dbReference type="PROSITE" id="PS50943"/>
    </source>
</evidence>
<dbReference type="PROSITE" id="PS50943">
    <property type="entry name" value="HTH_CROC1"/>
    <property type="match status" value="2"/>
</dbReference>
<evidence type="ECO:0000313" key="3">
    <source>
        <dbReference type="Proteomes" id="UP000198827"/>
    </source>
</evidence>
<dbReference type="InterPro" id="IPR010982">
    <property type="entry name" value="Lambda_DNA-bd_dom_sf"/>
</dbReference>
<reference evidence="2 3" key="1">
    <citation type="submission" date="2016-10" db="EMBL/GenBank/DDBJ databases">
        <authorList>
            <person name="de Groot N.N."/>
        </authorList>
    </citation>
    <scope>NUCLEOTIDE SEQUENCE [LARGE SCALE GENOMIC DNA]</scope>
    <source>
        <strain evidence="2 3">CECT 7543</strain>
    </source>
</reference>
<dbReference type="InterPro" id="IPR025246">
    <property type="entry name" value="IS30-like_HTH"/>
</dbReference>
<dbReference type="OrthoDB" id="7008804at2"/>
<dbReference type="InterPro" id="IPR036388">
    <property type="entry name" value="WH-like_DNA-bd_sf"/>
</dbReference>
<dbReference type="InterPro" id="IPR001387">
    <property type="entry name" value="Cro/C1-type_HTH"/>
</dbReference>
<feature type="domain" description="HTH cro/C1-type" evidence="1">
    <location>
        <begin position="11"/>
        <end position="63"/>
    </location>
</feature>
<dbReference type="AlphaFoldDB" id="A0A1H0JRC6"/>
<feature type="domain" description="HTH cro/C1-type" evidence="1">
    <location>
        <begin position="128"/>
        <end position="145"/>
    </location>
</feature>
<dbReference type="Gene3D" id="1.10.260.40">
    <property type="entry name" value="lambda repressor-like DNA-binding domains"/>
    <property type="match status" value="1"/>
</dbReference>
<accession>A0A1H0JRC6</accession>
<dbReference type="Proteomes" id="UP000198827">
    <property type="component" value="Chromosome I"/>
</dbReference>
<dbReference type="CDD" id="cd00093">
    <property type="entry name" value="HTH_XRE"/>
    <property type="match status" value="1"/>
</dbReference>
<organism evidence="2 3">
    <name type="scientific">Pseudomonas arsenicoxydans</name>
    <dbReference type="NCBI Taxonomy" id="702115"/>
    <lineage>
        <taxon>Bacteria</taxon>
        <taxon>Pseudomonadati</taxon>
        <taxon>Pseudomonadota</taxon>
        <taxon>Gammaproteobacteria</taxon>
        <taxon>Pseudomonadales</taxon>
        <taxon>Pseudomonadaceae</taxon>
        <taxon>Pseudomonas</taxon>
    </lineage>
</organism>
<dbReference type="Pfam" id="PF01381">
    <property type="entry name" value="HTH_3"/>
    <property type="match status" value="1"/>
</dbReference>
<dbReference type="InterPro" id="IPR009057">
    <property type="entry name" value="Homeodomain-like_sf"/>
</dbReference>
<dbReference type="GO" id="GO:0003677">
    <property type="term" value="F:DNA binding"/>
    <property type="evidence" value="ECO:0007669"/>
    <property type="project" value="InterPro"/>
</dbReference>
<dbReference type="SMART" id="SM00530">
    <property type="entry name" value="HTH_XRE"/>
    <property type="match status" value="1"/>
</dbReference>
<dbReference type="SUPFAM" id="SSF47413">
    <property type="entry name" value="lambda repressor-like DNA-binding domains"/>
    <property type="match status" value="1"/>
</dbReference>